<dbReference type="InterPro" id="IPR043129">
    <property type="entry name" value="ATPase_NBD"/>
</dbReference>
<dbReference type="Proteomes" id="UP000824156">
    <property type="component" value="Unassembled WGS sequence"/>
</dbReference>
<dbReference type="PANTHER" id="PTHR30005">
    <property type="entry name" value="EXOPOLYPHOSPHATASE"/>
    <property type="match status" value="1"/>
</dbReference>
<dbReference type="Gene3D" id="3.30.420.150">
    <property type="entry name" value="Exopolyphosphatase. Domain 2"/>
    <property type="match status" value="1"/>
</dbReference>
<gene>
    <name evidence="2" type="ORF">H9853_04940</name>
</gene>
<reference evidence="2" key="1">
    <citation type="journal article" date="2021" name="PeerJ">
        <title>Extensive microbial diversity within the chicken gut microbiome revealed by metagenomics and culture.</title>
        <authorList>
            <person name="Gilroy R."/>
            <person name="Ravi A."/>
            <person name="Getino M."/>
            <person name="Pursley I."/>
            <person name="Horton D.L."/>
            <person name="Alikhan N.F."/>
            <person name="Baker D."/>
            <person name="Gharbi K."/>
            <person name="Hall N."/>
            <person name="Watson M."/>
            <person name="Adriaenssens E.M."/>
            <person name="Foster-Nyarko E."/>
            <person name="Jarju S."/>
            <person name="Secka A."/>
            <person name="Antonio M."/>
            <person name="Oren A."/>
            <person name="Chaudhuri R.R."/>
            <person name="La Ragione R."/>
            <person name="Hildebrand F."/>
            <person name="Pallen M.J."/>
        </authorList>
    </citation>
    <scope>NUCLEOTIDE SEQUENCE</scope>
    <source>
        <strain evidence="2">1719</strain>
    </source>
</reference>
<proteinExistence type="predicted"/>
<dbReference type="GO" id="GO:0016462">
    <property type="term" value="F:pyrophosphatase activity"/>
    <property type="evidence" value="ECO:0007669"/>
    <property type="project" value="TreeGrafter"/>
</dbReference>
<organism evidence="2 3">
    <name type="scientific">Candidatus Sphingobacterium stercoripullorum</name>
    <dbReference type="NCBI Taxonomy" id="2838759"/>
    <lineage>
        <taxon>Bacteria</taxon>
        <taxon>Pseudomonadati</taxon>
        <taxon>Bacteroidota</taxon>
        <taxon>Sphingobacteriia</taxon>
        <taxon>Sphingobacteriales</taxon>
        <taxon>Sphingobacteriaceae</taxon>
        <taxon>Sphingobacterium</taxon>
    </lineage>
</organism>
<dbReference type="InterPro" id="IPR050273">
    <property type="entry name" value="GppA/Ppx_hydrolase"/>
</dbReference>
<dbReference type="Pfam" id="PF02541">
    <property type="entry name" value="Ppx-GppA"/>
    <property type="match status" value="1"/>
</dbReference>
<dbReference type="Gene3D" id="3.30.420.40">
    <property type="match status" value="1"/>
</dbReference>
<dbReference type="PANTHER" id="PTHR30005:SF0">
    <property type="entry name" value="RETROGRADE REGULATION PROTEIN 2"/>
    <property type="match status" value="1"/>
</dbReference>
<evidence type="ECO:0000313" key="3">
    <source>
        <dbReference type="Proteomes" id="UP000824156"/>
    </source>
</evidence>
<protein>
    <submittedName>
        <fullName evidence="2">Exopolyphosphatase</fullName>
    </submittedName>
</protein>
<evidence type="ECO:0000259" key="1">
    <source>
        <dbReference type="Pfam" id="PF02541"/>
    </source>
</evidence>
<dbReference type="CDD" id="cd24006">
    <property type="entry name" value="ASKHA_NBD_PPX_GppA"/>
    <property type="match status" value="1"/>
</dbReference>
<sequence>MLRYAAIDIGSNAVRLLIADILINDKELIARKNTLLRVPLRLGDEAFIDGEISQGKAEKMVKTCRAFKELMEVYNVKDYFACATSAMRDASNGPAIVNACQKEGVDINIIDGGREARIIYSSHLHQVLNPKRVYLYIDVGGGSTEVSIFAKGKFVESKSFNLGTIRILDNQDSPETWEALGDWVKEHTASYKQVYGIGTGGNINKLSRLINSGADKPFSYEKLLTIYHHLEKYSLKERILKLGLREDRADVIIPATEIFLHIMKQANLKNVFTPRVGLVDGIIQTLMDKHKENILS</sequence>
<feature type="domain" description="Ppx/GppA phosphatase N-terminal" evidence="1">
    <location>
        <begin position="39"/>
        <end position="290"/>
    </location>
</feature>
<dbReference type="EMBL" id="DXEZ01000137">
    <property type="protein sequence ID" value="HIX54350.1"/>
    <property type="molecule type" value="Genomic_DNA"/>
</dbReference>
<dbReference type="AlphaFoldDB" id="A0A9D1W829"/>
<dbReference type="SUPFAM" id="SSF53067">
    <property type="entry name" value="Actin-like ATPase domain"/>
    <property type="match status" value="2"/>
</dbReference>
<accession>A0A9D1W829</accession>
<comment type="caution">
    <text evidence="2">The sequence shown here is derived from an EMBL/GenBank/DDBJ whole genome shotgun (WGS) entry which is preliminary data.</text>
</comment>
<name>A0A9D1W829_9SPHI</name>
<dbReference type="InterPro" id="IPR003695">
    <property type="entry name" value="Ppx_GppA_N"/>
</dbReference>
<evidence type="ECO:0000313" key="2">
    <source>
        <dbReference type="EMBL" id="HIX54350.1"/>
    </source>
</evidence>
<reference evidence="2" key="2">
    <citation type="submission" date="2021-04" db="EMBL/GenBank/DDBJ databases">
        <authorList>
            <person name="Gilroy R."/>
        </authorList>
    </citation>
    <scope>NUCLEOTIDE SEQUENCE</scope>
    <source>
        <strain evidence="2">1719</strain>
    </source>
</reference>